<dbReference type="GO" id="GO:0016787">
    <property type="term" value="F:hydrolase activity"/>
    <property type="evidence" value="ECO:0007669"/>
    <property type="project" value="UniProtKB-KW"/>
</dbReference>
<evidence type="ECO:0000256" key="2">
    <source>
        <dbReference type="ARBA" id="ARBA00023098"/>
    </source>
</evidence>
<keyword evidence="5" id="KW-0378">Hydrolase</keyword>
<feature type="compositionally biased region" description="Acidic residues" evidence="3">
    <location>
        <begin position="638"/>
        <end position="647"/>
    </location>
</feature>
<evidence type="ECO:0000256" key="3">
    <source>
        <dbReference type="SAM" id="MobiDB-lite"/>
    </source>
</evidence>
<dbReference type="InterPro" id="IPR029058">
    <property type="entry name" value="AB_hydrolase_fold"/>
</dbReference>
<organism evidence="5 6">
    <name type="scientific">Jimgerdemannia flammicorona</name>
    <dbReference type="NCBI Taxonomy" id="994334"/>
    <lineage>
        <taxon>Eukaryota</taxon>
        <taxon>Fungi</taxon>
        <taxon>Fungi incertae sedis</taxon>
        <taxon>Mucoromycota</taxon>
        <taxon>Mucoromycotina</taxon>
        <taxon>Endogonomycetes</taxon>
        <taxon>Endogonales</taxon>
        <taxon>Endogonaceae</taxon>
        <taxon>Jimgerdemannia</taxon>
    </lineage>
</organism>
<dbReference type="InterPro" id="IPR000073">
    <property type="entry name" value="AB_hydrolase_1"/>
</dbReference>
<dbReference type="Pfam" id="PF00561">
    <property type="entry name" value="Abhydrolase_1"/>
    <property type="match status" value="1"/>
</dbReference>
<dbReference type="PANTHER" id="PTHR11005">
    <property type="entry name" value="LYSOSOMAL ACID LIPASE-RELATED"/>
    <property type="match status" value="1"/>
</dbReference>
<dbReference type="GO" id="GO:0016042">
    <property type="term" value="P:lipid catabolic process"/>
    <property type="evidence" value="ECO:0007669"/>
    <property type="project" value="UniProtKB-KW"/>
</dbReference>
<feature type="domain" description="AB hydrolase-1" evidence="4">
    <location>
        <begin position="182"/>
        <end position="307"/>
    </location>
</feature>
<keyword evidence="1" id="KW-0442">Lipid degradation</keyword>
<feature type="compositionally biased region" description="Polar residues" evidence="3">
    <location>
        <begin position="142"/>
        <end position="158"/>
    </location>
</feature>
<dbReference type="Gene3D" id="3.40.50.1820">
    <property type="entry name" value="alpha/beta hydrolase"/>
    <property type="match status" value="1"/>
</dbReference>
<reference evidence="5 6" key="1">
    <citation type="journal article" date="2018" name="New Phytol.">
        <title>Phylogenomics of Endogonaceae and evolution of mycorrhizas within Mucoromycota.</title>
        <authorList>
            <person name="Chang Y."/>
            <person name="Desiro A."/>
            <person name="Na H."/>
            <person name="Sandor L."/>
            <person name="Lipzen A."/>
            <person name="Clum A."/>
            <person name="Barry K."/>
            <person name="Grigoriev I.V."/>
            <person name="Martin F.M."/>
            <person name="Stajich J.E."/>
            <person name="Smith M.E."/>
            <person name="Bonito G."/>
            <person name="Spatafora J.W."/>
        </authorList>
    </citation>
    <scope>NUCLEOTIDE SEQUENCE [LARGE SCALE GENOMIC DNA]</scope>
    <source>
        <strain evidence="5 6">AD002</strain>
    </source>
</reference>
<protein>
    <submittedName>
        <fullName evidence="5">Alpha/Beta hydrolase protein</fullName>
    </submittedName>
</protein>
<sequence>MAGQVLSPHDMEGASSDEARHIGLLHADRSGCEKRGRLFPWLFKHENKPRVSPLERAENFEKMVKIWYVYICANLLPRILPSFAHSCPSQTNRGYPMEQHIVRTQDGYLLTAFRIPRGRHEQPPTISSTSISDPQPHKDPILSSTSNPTTTTVDNLDNFSRPVSEGAGVPRNTTPKPYMGKPVVLLYHGFMMSSEVWVCNLEEQSNLPFRLADLGYDVWLGNSRGNKYSQKHLRKSTNEQKFWEFSLDEFALYDLPDTINFILDITGAPSLTYIGFSQGTAQAFASLSINPKLNDKVNLFIALAPATTPKALNTDHHKSYSTLIGLHNPLIDAFVKATPSVIYLFFGRKTPLRMALFWQQVIAPPLFVRVIDSSVNFLFGWRGRNMSEAQKLVSYQHLYSLTSVKTLVRREWKRIELVGWDAGSTILTIPIIYQLHSSLAFNLFSFNTIPSSQHWFQIIRTSTFQMYDEQPSRLPYPTHTASASHVPHRFPTLQIRTPMAIFYGGSDSLVDFDVLSADLPELAFVKEIKKWEHLDFLWGRDIDKLLWLDVVRLLAHFNPGATPVVRPDLRPTPLVAHNLVDGLVNADVVEVVGMARELGKMTGAKEADGGVPDDGASNGGLLVMEAEHETGEDTGTGTEEDWVVDSS</sequence>
<feature type="region of interest" description="Disordered" evidence="3">
    <location>
        <begin position="119"/>
        <end position="174"/>
    </location>
</feature>
<evidence type="ECO:0000256" key="1">
    <source>
        <dbReference type="ARBA" id="ARBA00022963"/>
    </source>
</evidence>
<dbReference type="AlphaFoldDB" id="A0A433Q215"/>
<feature type="region of interest" description="Disordered" evidence="3">
    <location>
        <begin position="603"/>
        <end position="647"/>
    </location>
</feature>
<keyword evidence="6" id="KW-1185">Reference proteome</keyword>
<dbReference type="Proteomes" id="UP000274822">
    <property type="component" value="Unassembled WGS sequence"/>
</dbReference>
<evidence type="ECO:0000259" key="4">
    <source>
        <dbReference type="Pfam" id="PF00561"/>
    </source>
</evidence>
<name>A0A433Q215_9FUNG</name>
<comment type="caution">
    <text evidence="5">The sequence shown here is derived from an EMBL/GenBank/DDBJ whole genome shotgun (WGS) entry which is preliminary data.</text>
</comment>
<evidence type="ECO:0000313" key="5">
    <source>
        <dbReference type="EMBL" id="RUS23724.1"/>
    </source>
</evidence>
<accession>A0A433Q215</accession>
<feature type="compositionally biased region" description="Low complexity" evidence="3">
    <location>
        <begin position="123"/>
        <end position="134"/>
    </location>
</feature>
<proteinExistence type="predicted"/>
<dbReference type="EMBL" id="RBNJ01018786">
    <property type="protein sequence ID" value="RUS23724.1"/>
    <property type="molecule type" value="Genomic_DNA"/>
</dbReference>
<evidence type="ECO:0000313" key="6">
    <source>
        <dbReference type="Proteomes" id="UP000274822"/>
    </source>
</evidence>
<keyword evidence="2" id="KW-0443">Lipid metabolism</keyword>
<dbReference type="SUPFAM" id="SSF53474">
    <property type="entry name" value="alpha/beta-Hydrolases"/>
    <property type="match status" value="1"/>
</dbReference>
<gene>
    <name evidence="5" type="ORF">BC938DRAFT_474714</name>
</gene>